<feature type="transmembrane region" description="Helical" evidence="2">
    <location>
        <begin position="207"/>
        <end position="228"/>
    </location>
</feature>
<protein>
    <submittedName>
        <fullName evidence="4">Uncharacterized protein</fullName>
    </submittedName>
</protein>
<sequence>MASSSPFRIRLVYLVSLLFVASTVAAADGRLNDNQLRNLQQRSIRPSWPLFPRSPSPQSSGTEKQCSSSLMYCEDDVSRWCCKKSEFCISLSDQAGGACLNAKEADDACEAKGSVFCYDACCGEGEVCEVGGCRKVNKTSTSKTTKSTSSTSSTRESSTKPASTSSDVLGVPTGTPTGDPVEKPTDSDKDDEDDDGGAGGMSGGAKAGIAVGVLSGVGVGAFALFFFFKRHRRQDTNRDDNMGYDSNYHNMQDKNNGPHISELSAHSFRTASAGSDEQPMHPPALFKQPQFQESKFSSTPQSSGVSQVLNTESTSSLGGGNTFQTYEPVAPLATLNRVSTAPRSHPAFGPSVRSSVVSDMTRPASSVPSTYQTSSRPPSIPNPTMPAPIAMPSYPTSPVSPLPQTPTRTSPRHSLQPTPRQSPRNSYQQIPPANTPTDPSFRRASIKLVPSEQAQSSHLSREIQFGESALSPTQAHPPSLVPGMQHPSTLMPGPPRNSAISPTQLRHSTSLLPSPTTGFPAPPPIPDDDYEDMSNRPNSVATTVVEIVHATPVRRVSLRQAGAVRKIDVHKRSGSADGPLSGSPRSPRASPPTTRGNRGSGGSSNGGWEGTKLEHVPKEEQERW</sequence>
<feature type="signal peptide" evidence="3">
    <location>
        <begin position="1"/>
        <end position="26"/>
    </location>
</feature>
<feature type="region of interest" description="Disordered" evidence="1">
    <location>
        <begin position="469"/>
        <end position="537"/>
    </location>
</feature>
<feature type="compositionally biased region" description="Polar residues" evidence="1">
    <location>
        <begin position="405"/>
        <end position="438"/>
    </location>
</feature>
<feature type="compositionally biased region" description="Gly residues" evidence="1">
    <location>
        <begin position="598"/>
        <end position="609"/>
    </location>
</feature>
<gene>
    <name evidence="4" type="ORF">BJ508DRAFT_302540</name>
</gene>
<feature type="region of interest" description="Disordered" evidence="1">
    <location>
        <begin position="340"/>
        <end position="441"/>
    </location>
</feature>
<keyword evidence="5" id="KW-1185">Reference proteome</keyword>
<feature type="compositionally biased region" description="Low complexity" evidence="1">
    <location>
        <begin position="578"/>
        <end position="597"/>
    </location>
</feature>
<evidence type="ECO:0000313" key="5">
    <source>
        <dbReference type="Proteomes" id="UP000275078"/>
    </source>
</evidence>
<keyword evidence="2" id="KW-0812">Transmembrane</keyword>
<dbReference type="PANTHER" id="PTHR36721">
    <property type="entry name" value="PROLINE-RICH FAMILY PROTEIN"/>
    <property type="match status" value="1"/>
</dbReference>
<feature type="compositionally biased region" description="Low complexity" evidence="1">
    <location>
        <begin position="138"/>
        <end position="160"/>
    </location>
</feature>
<feature type="compositionally biased region" description="Basic and acidic residues" evidence="1">
    <location>
        <begin position="611"/>
        <end position="624"/>
    </location>
</feature>
<dbReference type="Proteomes" id="UP000275078">
    <property type="component" value="Unassembled WGS sequence"/>
</dbReference>
<evidence type="ECO:0000313" key="4">
    <source>
        <dbReference type="EMBL" id="RPA85711.1"/>
    </source>
</evidence>
<feature type="compositionally biased region" description="Polar residues" evidence="1">
    <location>
        <begin position="498"/>
        <end position="512"/>
    </location>
</feature>
<evidence type="ECO:0000256" key="1">
    <source>
        <dbReference type="SAM" id="MobiDB-lite"/>
    </source>
</evidence>
<dbReference type="AlphaFoldDB" id="A0A3N4IND7"/>
<feature type="chain" id="PRO_5018267848" evidence="3">
    <location>
        <begin position="27"/>
        <end position="624"/>
    </location>
</feature>
<organism evidence="4 5">
    <name type="scientific">Ascobolus immersus RN42</name>
    <dbReference type="NCBI Taxonomy" id="1160509"/>
    <lineage>
        <taxon>Eukaryota</taxon>
        <taxon>Fungi</taxon>
        <taxon>Dikarya</taxon>
        <taxon>Ascomycota</taxon>
        <taxon>Pezizomycotina</taxon>
        <taxon>Pezizomycetes</taxon>
        <taxon>Pezizales</taxon>
        <taxon>Ascobolaceae</taxon>
        <taxon>Ascobolus</taxon>
    </lineage>
</organism>
<keyword evidence="3" id="KW-0732">Signal</keyword>
<name>A0A3N4IND7_ASCIM</name>
<feature type="region of interest" description="Disordered" evidence="1">
    <location>
        <begin position="138"/>
        <end position="201"/>
    </location>
</feature>
<accession>A0A3N4IND7</accession>
<dbReference type="PANTHER" id="PTHR36721:SF15">
    <property type="entry name" value="EN_SPM-LIKE TRANSPOSON PROTEIN"/>
    <property type="match status" value="1"/>
</dbReference>
<feature type="compositionally biased region" description="Polar residues" evidence="1">
    <location>
        <begin position="352"/>
        <end position="377"/>
    </location>
</feature>
<keyword evidence="2" id="KW-0472">Membrane</keyword>
<evidence type="ECO:0000256" key="2">
    <source>
        <dbReference type="SAM" id="Phobius"/>
    </source>
</evidence>
<feature type="region of interest" description="Disordered" evidence="1">
    <location>
        <begin position="560"/>
        <end position="624"/>
    </location>
</feature>
<proteinExistence type="predicted"/>
<keyword evidence="2" id="KW-1133">Transmembrane helix</keyword>
<dbReference type="EMBL" id="ML119652">
    <property type="protein sequence ID" value="RPA85711.1"/>
    <property type="molecule type" value="Genomic_DNA"/>
</dbReference>
<evidence type="ECO:0000256" key="3">
    <source>
        <dbReference type="SAM" id="SignalP"/>
    </source>
</evidence>
<reference evidence="4 5" key="1">
    <citation type="journal article" date="2018" name="Nat. Ecol. Evol.">
        <title>Pezizomycetes genomes reveal the molecular basis of ectomycorrhizal truffle lifestyle.</title>
        <authorList>
            <person name="Murat C."/>
            <person name="Payen T."/>
            <person name="Noel B."/>
            <person name="Kuo A."/>
            <person name="Morin E."/>
            <person name="Chen J."/>
            <person name="Kohler A."/>
            <person name="Krizsan K."/>
            <person name="Balestrini R."/>
            <person name="Da Silva C."/>
            <person name="Montanini B."/>
            <person name="Hainaut M."/>
            <person name="Levati E."/>
            <person name="Barry K.W."/>
            <person name="Belfiori B."/>
            <person name="Cichocki N."/>
            <person name="Clum A."/>
            <person name="Dockter R.B."/>
            <person name="Fauchery L."/>
            <person name="Guy J."/>
            <person name="Iotti M."/>
            <person name="Le Tacon F."/>
            <person name="Lindquist E.A."/>
            <person name="Lipzen A."/>
            <person name="Malagnac F."/>
            <person name="Mello A."/>
            <person name="Molinier V."/>
            <person name="Miyauchi S."/>
            <person name="Poulain J."/>
            <person name="Riccioni C."/>
            <person name="Rubini A."/>
            <person name="Sitrit Y."/>
            <person name="Splivallo R."/>
            <person name="Traeger S."/>
            <person name="Wang M."/>
            <person name="Zifcakova L."/>
            <person name="Wipf D."/>
            <person name="Zambonelli A."/>
            <person name="Paolocci F."/>
            <person name="Nowrousian M."/>
            <person name="Ottonello S."/>
            <person name="Baldrian P."/>
            <person name="Spatafora J.W."/>
            <person name="Henrissat B."/>
            <person name="Nagy L.G."/>
            <person name="Aury J.M."/>
            <person name="Wincker P."/>
            <person name="Grigoriev I.V."/>
            <person name="Bonfante P."/>
            <person name="Martin F.M."/>
        </authorList>
    </citation>
    <scope>NUCLEOTIDE SEQUENCE [LARGE SCALE GENOMIC DNA]</scope>
    <source>
        <strain evidence="4 5">RN42</strain>
    </source>
</reference>